<organism evidence="7 8">
    <name type="scientific">Lampropedia aestuarii</name>
    <dbReference type="NCBI Taxonomy" id="2562762"/>
    <lineage>
        <taxon>Bacteria</taxon>
        <taxon>Pseudomonadati</taxon>
        <taxon>Pseudomonadota</taxon>
        <taxon>Betaproteobacteria</taxon>
        <taxon>Burkholderiales</taxon>
        <taxon>Comamonadaceae</taxon>
        <taxon>Lampropedia</taxon>
    </lineage>
</organism>
<protein>
    <submittedName>
        <fullName evidence="7">LPS export ABC transporter permease LptG</fullName>
    </submittedName>
</protein>
<evidence type="ECO:0000256" key="4">
    <source>
        <dbReference type="ARBA" id="ARBA00022989"/>
    </source>
</evidence>
<proteinExistence type="predicted"/>
<dbReference type="PANTHER" id="PTHR33529">
    <property type="entry name" value="SLR0882 PROTEIN-RELATED"/>
    <property type="match status" value="1"/>
</dbReference>
<feature type="transmembrane region" description="Helical" evidence="6">
    <location>
        <begin position="102"/>
        <end position="121"/>
    </location>
</feature>
<dbReference type="Pfam" id="PF03739">
    <property type="entry name" value="LptF_LptG"/>
    <property type="match status" value="1"/>
</dbReference>
<dbReference type="InterPro" id="IPR030923">
    <property type="entry name" value="LptG"/>
</dbReference>
<comment type="subcellular location">
    <subcellularLocation>
        <location evidence="1">Cell membrane</location>
        <topology evidence="1">Multi-pass membrane protein</topology>
    </subcellularLocation>
</comment>
<dbReference type="PANTHER" id="PTHR33529:SF2">
    <property type="entry name" value="LIPOPOLYSACCHARIDE EXPORT SYSTEM PERMEASE PROTEIN LPTG"/>
    <property type="match status" value="1"/>
</dbReference>
<keyword evidence="3 6" id="KW-0812">Transmembrane</keyword>
<comment type="caution">
    <text evidence="7">The sequence shown here is derived from an EMBL/GenBank/DDBJ whole genome shotgun (WGS) entry which is preliminary data.</text>
</comment>
<dbReference type="RefSeq" id="WP_136407160.1">
    <property type="nucleotide sequence ID" value="NZ_SSWX01000018.1"/>
</dbReference>
<gene>
    <name evidence="7" type="primary">lptG</name>
    <name evidence="7" type="ORF">E8K88_13255</name>
</gene>
<dbReference type="InterPro" id="IPR005495">
    <property type="entry name" value="LptG/LptF_permease"/>
</dbReference>
<dbReference type="OrthoDB" id="9776227at2"/>
<keyword evidence="8" id="KW-1185">Reference proteome</keyword>
<evidence type="ECO:0000256" key="5">
    <source>
        <dbReference type="ARBA" id="ARBA00023136"/>
    </source>
</evidence>
<sequence length="381" mass="41399">MKVVTRMLQTEILAAVALTTTAFLALLVFFDLISETRFVSRAGSDSYGLSDALTHLAFSVPSHIYELLPICALIGTVFVMARYAKTSQFTILRTAGLGPGRALGILLSIGAFFTIVTFVMGDYVAPWAERSAQLLRAQHMGGQIIAGGGAGAWLREKQGDSSVIVSVAALQTDGEVVGVRIFEYGSDGRLKRQIRAGSAQVESGEWVLSQATEEVLPVSSAEPVMQPDGSLIGPIDSMRVTQLPEMRWQTAINPEMINAAILKPDGMSTLQLANYVTHLKANDQSSQRFELELWKKVFYPLGCLVMMVLALPFAYLHFRSGGIMGYVFVGILVGISYLLMNNVLGYVGNLRGWPPLLAAATPAILYTVFALGVFTHMVRQR</sequence>
<dbReference type="NCBIfam" id="TIGR04408">
    <property type="entry name" value="LptG_lptG"/>
    <property type="match status" value="1"/>
</dbReference>
<accession>A0A4S5BM96</accession>
<dbReference type="EMBL" id="SSWX01000018">
    <property type="protein sequence ID" value="THJ31995.1"/>
    <property type="molecule type" value="Genomic_DNA"/>
</dbReference>
<feature type="transmembrane region" description="Helical" evidence="6">
    <location>
        <begin position="323"/>
        <end position="340"/>
    </location>
</feature>
<evidence type="ECO:0000313" key="8">
    <source>
        <dbReference type="Proteomes" id="UP000306236"/>
    </source>
</evidence>
<keyword evidence="5 6" id="KW-0472">Membrane</keyword>
<feature type="transmembrane region" description="Helical" evidence="6">
    <location>
        <begin position="297"/>
        <end position="316"/>
    </location>
</feature>
<evidence type="ECO:0000256" key="3">
    <source>
        <dbReference type="ARBA" id="ARBA00022692"/>
    </source>
</evidence>
<dbReference type="GO" id="GO:0055085">
    <property type="term" value="P:transmembrane transport"/>
    <property type="evidence" value="ECO:0007669"/>
    <property type="project" value="InterPro"/>
</dbReference>
<evidence type="ECO:0000313" key="7">
    <source>
        <dbReference type="EMBL" id="THJ31995.1"/>
    </source>
</evidence>
<feature type="transmembrane region" description="Helical" evidence="6">
    <location>
        <begin position="63"/>
        <end position="81"/>
    </location>
</feature>
<evidence type="ECO:0000256" key="1">
    <source>
        <dbReference type="ARBA" id="ARBA00004651"/>
    </source>
</evidence>
<keyword evidence="4 6" id="KW-1133">Transmembrane helix</keyword>
<feature type="transmembrane region" description="Helical" evidence="6">
    <location>
        <begin position="352"/>
        <end position="374"/>
    </location>
</feature>
<keyword evidence="2" id="KW-1003">Cell membrane</keyword>
<evidence type="ECO:0000256" key="6">
    <source>
        <dbReference type="SAM" id="Phobius"/>
    </source>
</evidence>
<name>A0A4S5BM96_9BURK</name>
<dbReference type="Proteomes" id="UP000306236">
    <property type="component" value="Unassembled WGS sequence"/>
</dbReference>
<dbReference type="GO" id="GO:0015920">
    <property type="term" value="P:lipopolysaccharide transport"/>
    <property type="evidence" value="ECO:0007669"/>
    <property type="project" value="TreeGrafter"/>
</dbReference>
<evidence type="ECO:0000256" key="2">
    <source>
        <dbReference type="ARBA" id="ARBA00022475"/>
    </source>
</evidence>
<dbReference type="GO" id="GO:0043190">
    <property type="term" value="C:ATP-binding cassette (ABC) transporter complex"/>
    <property type="evidence" value="ECO:0007669"/>
    <property type="project" value="InterPro"/>
</dbReference>
<reference evidence="7 8" key="1">
    <citation type="submission" date="2019-04" db="EMBL/GenBank/DDBJ databases">
        <title>Lampropedia sp YIM MLB12 draf genome.</title>
        <authorList>
            <person name="Wang Y.-X."/>
        </authorList>
    </citation>
    <scope>NUCLEOTIDE SEQUENCE [LARGE SCALE GENOMIC DNA]</scope>
    <source>
        <strain evidence="7 8">YIM MLB12</strain>
    </source>
</reference>
<feature type="transmembrane region" description="Helical" evidence="6">
    <location>
        <begin position="12"/>
        <end position="30"/>
    </location>
</feature>
<dbReference type="AlphaFoldDB" id="A0A4S5BM96"/>